<dbReference type="PANTHER" id="PTHR34861:SF10">
    <property type="entry name" value="CYCLASE"/>
    <property type="match status" value="1"/>
</dbReference>
<dbReference type="Pfam" id="PF04199">
    <property type="entry name" value="Cyclase"/>
    <property type="match status" value="1"/>
</dbReference>
<dbReference type="Proteomes" id="UP000237846">
    <property type="component" value="Unassembled WGS sequence"/>
</dbReference>
<dbReference type="PANTHER" id="PTHR34861">
    <property type="match status" value="1"/>
</dbReference>
<reference evidence="1 2" key="1">
    <citation type="submission" date="2018-03" db="EMBL/GenBank/DDBJ databases">
        <title>Genomic Encyclopedia of Archaeal and Bacterial Type Strains, Phase II (KMG-II): from individual species to whole genera.</title>
        <authorList>
            <person name="Goeker M."/>
        </authorList>
    </citation>
    <scope>NUCLEOTIDE SEQUENCE [LARGE SCALE GENOMIC DNA]</scope>
    <source>
        <strain evidence="1 2">DSM 45601</strain>
    </source>
</reference>
<protein>
    <submittedName>
        <fullName evidence="1">Kynurenine formamidase</fullName>
    </submittedName>
</protein>
<dbReference type="GO" id="GO:0004061">
    <property type="term" value="F:arylformamidase activity"/>
    <property type="evidence" value="ECO:0007669"/>
    <property type="project" value="InterPro"/>
</dbReference>
<dbReference type="AlphaFoldDB" id="A0A2T0Q1S2"/>
<dbReference type="GO" id="GO:0019441">
    <property type="term" value="P:L-tryptophan catabolic process to kynurenine"/>
    <property type="evidence" value="ECO:0007669"/>
    <property type="project" value="InterPro"/>
</dbReference>
<gene>
    <name evidence="1" type="ORF">CLV72_105102</name>
</gene>
<dbReference type="InterPro" id="IPR007325">
    <property type="entry name" value="KFase/CYL"/>
</dbReference>
<organism evidence="1 2">
    <name type="scientific">Allonocardiopsis opalescens</name>
    <dbReference type="NCBI Taxonomy" id="1144618"/>
    <lineage>
        <taxon>Bacteria</taxon>
        <taxon>Bacillati</taxon>
        <taxon>Actinomycetota</taxon>
        <taxon>Actinomycetes</taxon>
        <taxon>Streptosporangiales</taxon>
        <taxon>Allonocardiopsis</taxon>
    </lineage>
</organism>
<dbReference type="RefSeq" id="WP_211302923.1">
    <property type="nucleotide sequence ID" value="NZ_PVZC01000005.1"/>
</dbReference>
<dbReference type="EMBL" id="PVZC01000005">
    <property type="protein sequence ID" value="PRX97752.1"/>
    <property type="molecule type" value="Genomic_DNA"/>
</dbReference>
<dbReference type="SUPFAM" id="SSF102198">
    <property type="entry name" value="Putative cyclase"/>
    <property type="match status" value="1"/>
</dbReference>
<proteinExistence type="predicted"/>
<evidence type="ECO:0000313" key="1">
    <source>
        <dbReference type="EMBL" id="PRX97752.1"/>
    </source>
</evidence>
<accession>A0A2T0Q1S2</accession>
<dbReference type="InterPro" id="IPR037175">
    <property type="entry name" value="KFase_sf"/>
</dbReference>
<name>A0A2T0Q1S2_9ACTN</name>
<evidence type="ECO:0000313" key="2">
    <source>
        <dbReference type="Proteomes" id="UP000237846"/>
    </source>
</evidence>
<sequence>MSAADDGPCEVLTEDRVEAWMASLSNWGRWGDDDQAGTLNLITDAKRAEAAALVRAGVAVSCAWPITTHDLGDGGRPPQRFVTSTGGGLPGSRVRAATDHLAMPVHGLSVTHLDALGHIMWDGRMYNGAPAESVTAHAGAAVNAVTAAAGGVLTRGVLLDLPAALGVPWLAGGTGAAPADLDAAEDRQGVRVGPGDAVLVRTGYGRWRRESGGNTPLPGGRPGLGAACAAWLRERDAALAGCDTGTEVLPPALDAVPAPFHALAVVAMGLWLLDCCQLEDLADTCRRLERWEFQLTLAPLPFEGATGSPVNPVACF</sequence>
<dbReference type="Gene3D" id="3.50.30.50">
    <property type="entry name" value="Putative cyclase"/>
    <property type="match status" value="1"/>
</dbReference>
<keyword evidence="2" id="KW-1185">Reference proteome</keyword>
<comment type="caution">
    <text evidence="1">The sequence shown here is derived from an EMBL/GenBank/DDBJ whole genome shotgun (WGS) entry which is preliminary data.</text>
</comment>